<reference evidence="4" key="1">
    <citation type="journal article" date="2022" name="Int. J. Mol. Sci.">
        <title>Draft Genome of Tanacetum Coccineum: Genomic Comparison of Closely Related Tanacetum-Family Plants.</title>
        <authorList>
            <person name="Yamashiro T."/>
            <person name="Shiraishi A."/>
            <person name="Nakayama K."/>
            <person name="Satake H."/>
        </authorList>
    </citation>
    <scope>NUCLEOTIDE SEQUENCE</scope>
</reference>
<name>A0ABQ5HV02_9ASTR</name>
<dbReference type="PANTHER" id="PTHR43625:SF55">
    <property type="entry name" value="PERAKINE REDUCTASE"/>
    <property type="match status" value="1"/>
</dbReference>
<evidence type="ECO:0000259" key="3">
    <source>
        <dbReference type="Pfam" id="PF00248"/>
    </source>
</evidence>
<evidence type="ECO:0000313" key="5">
    <source>
        <dbReference type="Proteomes" id="UP001151760"/>
    </source>
</evidence>
<keyword evidence="5" id="KW-1185">Reference proteome</keyword>
<evidence type="ECO:0000256" key="2">
    <source>
        <dbReference type="ARBA" id="ARBA00023002"/>
    </source>
</evidence>
<dbReference type="InterPro" id="IPR050791">
    <property type="entry name" value="Aldo-Keto_reductase"/>
</dbReference>
<evidence type="ECO:0000313" key="4">
    <source>
        <dbReference type="EMBL" id="GJT91698.1"/>
    </source>
</evidence>
<proteinExistence type="predicted"/>
<accession>A0ABQ5HV02</accession>
<feature type="domain" description="NADP-dependent oxidoreductase" evidence="3">
    <location>
        <begin position="78"/>
        <end position="113"/>
    </location>
</feature>
<reference evidence="4" key="2">
    <citation type="submission" date="2022-01" db="EMBL/GenBank/DDBJ databases">
        <authorList>
            <person name="Yamashiro T."/>
            <person name="Shiraishi A."/>
            <person name="Satake H."/>
            <person name="Nakayama K."/>
        </authorList>
    </citation>
    <scope>NUCLEOTIDE SEQUENCE</scope>
</reference>
<dbReference type="InterPro" id="IPR036812">
    <property type="entry name" value="NAD(P)_OxRdtase_dom_sf"/>
</dbReference>
<dbReference type="Gene3D" id="3.20.20.100">
    <property type="entry name" value="NADP-dependent oxidoreductase domain"/>
    <property type="match status" value="1"/>
</dbReference>
<dbReference type="InterPro" id="IPR023210">
    <property type="entry name" value="NADP_OxRdtase_dom"/>
</dbReference>
<sequence length="113" mass="12461">MFQSALLRDLISSRHTMPLHKAYASGKHGLQSPRTNNHMRGWSLQVAPKVFALLGSEVPILPCRYMGMSGGYGPVKLDEEMIKVIYHAVSVGVTHFDTSDVYGPHANEILLGK</sequence>
<organism evidence="4 5">
    <name type="scientific">Tanacetum coccineum</name>
    <dbReference type="NCBI Taxonomy" id="301880"/>
    <lineage>
        <taxon>Eukaryota</taxon>
        <taxon>Viridiplantae</taxon>
        <taxon>Streptophyta</taxon>
        <taxon>Embryophyta</taxon>
        <taxon>Tracheophyta</taxon>
        <taxon>Spermatophyta</taxon>
        <taxon>Magnoliopsida</taxon>
        <taxon>eudicotyledons</taxon>
        <taxon>Gunneridae</taxon>
        <taxon>Pentapetalae</taxon>
        <taxon>asterids</taxon>
        <taxon>campanulids</taxon>
        <taxon>Asterales</taxon>
        <taxon>Asteraceae</taxon>
        <taxon>Asteroideae</taxon>
        <taxon>Anthemideae</taxon>
        <taxon>Anthemidinae</taxon>
        <taxon>Tanacetum</taxon>
    </lineage>
</organism>
<gene>
    <name evidence="4" type="ORF">Tco_1080543</name>
</gene>
<dbReference type="Proteomes" id="UP001151760">
    <property type="component" value="Unassembled WGS sequence"/>
</dbReference>
<comment type="caution">
    <text evidence="4">The sequence shown here is derived from an EMBL/GenBank/DDBJ whole genome shotgun (WGS) entry which is preliminary data.</text>
</comment>
<evidence type="ECO:0000256" key="1">
    <source>
        <dbReference type="ARBA" id="ARBA00022857"/>
    </source>
</evidence>
<dbReference type="Pfam" id="PF00248">
    <property type="entry name" value="Aldo_ket_red"/>
    <property type="match status" value="1"/>
</dbReference>
<feature type="non-terminal residue" evidence="4">
    <location>
        <position position="113"/>
    </location>
</feature>
<keyword evidence="1" id="KW-0521">NADP</keyword>
<protein>
    <submittedName>
        <fullName evidence="4">Auxin-induced protein PCNT115-like protein</fullName>
    </submittedName>
</protein>
<keyword evidence="2" id="KW-0560">Oxidoreductase</keyword>
<dbReference type="PANTHER" id="PTHR43625">
    <property type="entry name" value="AFLATOXIN B1 ALDEHYDE REDUCTASE"/>
    <property type="match status" value="1"/>
</dbReference>
<dbReference type="SUPFAM" id="SSF51430">
    <property type="entry name" value="NAD(P)-linked oxidoreductase"/>
    <property type="match status" value="1"/>
</dbReference>
<dbReference type="EMBL" id="BQNB010020042">
    <property type="protein sequence ID" value="GJT91698.1"/>
    <property type="molecule type" value="Genomic_DNA"/>
</dbReference>